<proteinExistence type="predicted"/>
<name>A0A1M5V854_FLAJO</name>
<evidence type="ECO:0000313" key="2">
    <source>
        <dbReference type="EMBL" id="SHH71449.1"/>
    </source>
</evidence>
<dbReference type="RefSeq" id="WP_073411336.1">
    <property type="nucleotide sequence ID" value="NZ_FQWH01000016.1"/>
</dbReference>
<dbReference type="Proteomes" id="UP000184112">
    <property type="component" value="Unassembled WGS sequence"/>
</dbReference>
<reference evidence="2 3" key="1">
    <citation type="submission" date="2016-11" db="EMBL/GenBank/DDBJ databases">
        <authorList>
            <person name="Jaros S."/>
            <person name="Januszkiewicz K."/>
            <person name="Wedrychowicz H."/>
        </authorList>
    </citation>
    <scope>NUCLEOTIDE SEQUENCE [LARGE SCALE GENOMIC DNA]</scope>
    <source>
        <strain evidence="2 3">DSM 6792</strain>
    </source>
</reference>
<dbReference type="Pfam" id="PF21983">
    <property type="entry name" value="NikA-like"/>
    <property type="match status" value="1"/>
</dbReference>
<organism evidence="2 3">
    <name type="scientific">Flavobacterium johnsoniae</name>
    <name type="common">Cytophaga johnsonae</name>
    <dbReference type="NCBI Taxonomy" id="986"/>
    <lineage>
        <taxon>Bacteria</taxon>
        <taxon>Pseudomonadati</taxon>
        <taxon>Bacteroidota</taxon>
        <taxon>Flavobacteriia</taxon>
        <taxon>Flavobacteriales</taxon>
        <taxon>Flavobacteriaceae</taxon>
        <taxon>Flavobacterium</taxon>
    </lineage>
</organism>
<feature type="coiled-coil region" evidence="1">
    <location>
        <begin position="58"/>
        <end position="126"/>
    </location>
</feature>
<protein>
    <recommendedName>
        <fullName evidence="4">Mobilization protein</fullName>
    </recommendedName>
</protein>
<dbReference type="InterPro" id="IPR053842">
    <property type="entry name" value="NikA-like"/>
</dbReference>
<evidence type="ECO:0000256" key="1">
    <source>
        <dbReference type="SAM" id="Coils"/>
    </source>
</evidence>
<dbReference type="AlphaFoldDB" id="A0A1M5V854"/>
<evidence type="ECO:0008006" key="4">
    <source>
        <dbReference type="Google" id="ProtNLM"/>
    </source>
</evidence>
<sequence>MRKDNANRNRIAAVRFTAAEFTAIEKRFKTTTCRQMSQYLRACLLNKPITTLYRNASLDECMLEIIRLRKELSALGNNFNQAVKKLHTLRQLPEFRDWITSTEAQRAELLEKIETIERLMEKTAEKWLQ</sequence>
<gene>
    <name evidence="2" type="ORF">SAMN05444388_11640</name>
</gene>
<dbReference type="EMBL" id="FQWH01000016">
    <property type="protein sequence ID" value="SHH71449.1"/>
    <property type="molecule type" value="Genomic_DNA"/>
</dbReference>
<accession>A0A1M5V854</accession>
<evidence type="ECO:0000313" key="3">
    <source>
        <dbReference type="Proteomes" id="UP000184112"/>
    </source>
</evidence>
<keyword evidence="1" id="KW-0175">Coiled coil</keyword>